<evidence type="ECO:0000313" key="2">
    <source>
        <dbReference type="Proteomes" id="UP000224485"/>
    </source>
</evidence>
<dbReference type="EMBL" id="KU160663">
    <property type="protein sequence ID" value="ALY10126.1"/>
    <property type="molecule type" value="Genomic_DNA"/>
</dbReference>
<evidence type="ECO:0008006" key="3">
    <source>
        <dbReference type="Google" id="ProtNLM"/>
    </source>
</evidence>
<name>A0A0U4B5Y0_9CAUD</name>
<dbReference type="Pfam" id="PF11753">
    <property type="entry name" value="DUF3310"/>
    <property type="match status" value="1"/>
</dbReference>
<reference evidence="1 2" key="1">
    <citation type="submission" date="2015-11" db="EMBL/GenBank/DDBJ databases">
        <authorList>
            <person name="Trulli M."/>
            <person name="Cordero M."/>
            <person name="Cross T."/>
            <person name="Dunbar D."/>
            <person name="Bradley K.W."/>
            <person name="Asai D.J."/>
            <person name="Bowman C.A."/>
            <person name="Russell D.A."/>
            <person name="Pope W.H."/>
            <person name="Jacobs-Sera D."/>
            <person name="Hendrix R.W."/>
            <person name="Hatfull G.F."/>
        </authorList>
    </citation>
    <scope>NUCLEOTIDE SEQUENCE [LARGE SCALE GENOMIC DNA]</scope>
</reference>
<organism evidence="1 2">
    <name type="scientific">Arthrobacter phage Rings</name>
    <dbReference type="NCBI Taxonomy" id="1772313"/>
    <lineage>
        <taxon>Viruses</taxon>
        <taxon>Duplodnaviria</taxon>
        <taxon>Heunggongvirae</taxon>
        <taxon>Uroviricota</taxon>
        <taxon>Caudoviricetes</taxon>
        <taxon>Amigovirus</taxon>
        <taxon>Amigovirus amigo</taxon>
    </lineage>
</organism>
<proteinExistence type="predicted"/>
<gene>
    <name evidence="1" type="primary">49</name>
    <name evidence="1" type="ORF">RINGS_49</name>
</gene>
<accession>A0A0U4B5Y0</accession>
<protein>
    <recommendedName>
        <fullName evidence="3">DUF3310 domain-containing protein</fullName>
    </recommendedName>
</protein>
<dbReference type="Proteomes" id="UP000224485">
    <property type="component" value="Segment"/>
</dbReference>
<dbReference type="InterPro" id="IPR021739">
    <property type="entry name" value="SaV-like"/>
</dbReference>
<sequence length="156" mass="17381">MTEIYAVGSTVRVKKNPWLSQETIDTWAGVEGIVAGSEGHRHLVKVTSDPFATTKSNREGSTYSLANLELIEGTVIKSDEEKTETPELVEHPNHYGGDTVYEVIKVIEAWGLGFVLGNVVKYVARAGKKPNQPELLDLKKARDYLNRRIAQLEENE</sequence>
<evidence type="ECO:0000313" key="1">
    <source>
        <dbReference type="EMBL" id="ALY10126.1"/>
    </source>
</evidence>